<dbReference type="AlphaFoldDB" id="A0A0U5FTH3"/>
<gene>
    <name evidence="2" type="ORF">ASN_1P35</name>
</gene>
<dbReference type="KEGG" id="asz:ASN_1P35"/>
<geneLocation type="plasmid" evidence="3">
    <name>1P</name>
</geneLocation>
<sequence>MSAYPRHHLILWGPVLAEPIRSLLQFLFSARTFARNSTDRLSVGVFHGLRKIAFFFSSVTFFFYSVASSVPSNVSSDVSSFVS</sequence>
<name>A0A0U5FTH3_9PROT</name>
<reference evidence="3" key="1">
    <citation type="submission" date="2014-09" db="EMBL/GenBank/DDBJ databases">
        <authorList>
            <person name="Illeghems K.G."/>
        </authorList>
    </citation>
    <scope>NUCLEOTIDE SEQUENCE [LARGE SCALE GENOMIC DNA]</scope>
    <source>
        <strain evidence="3">108B</strain>
        <plasmid evidence="3">1P</plasmid>
    </source>
</reference>
<feature type="transmembrane region" description="Helical" evidence="1">
    <location>
        <begin position="52"/>
        <end position="70"/>
    </location>
</feature>
<keyword evidence="1" id="KW-0812">Transmembrane</keyword>
<protein>
    <submittedName>
        <fullName evidence="2">Uncharacterized protein</fullName>
    </submittedName>
</protein>
<accession>A0A0U5FTH3</accession>
<evidence type="ECO:0000256" key="1">
    <source>
        <dbReference type="SAM" id="Phobius"/>
    </source>
</evidence>
<dbReference type="EMBL" id="LN606601">
    <property type="protein sequence ID" value="CEF43069.1"/>
    <property type="molecule type" value="Genomic_DNA"/>
</dbReference>
<dbReference type="Proteomes" id="UP000056109">
    <property type="component" value="Plasmid 1P"/>
</dbReference>
<keyword evidence="1" id="KW-1133">Transmembrane helix</keyword>
<evidence type="ECO:0000313" key="2">
    <source>
        <dbReference type="EMBL" id="CEF43069.1"/>
    </source>
</evidence>
<keyword evidence="3" id="KW-1185">Reference proteome</keyword>
<keyword evidence="1" id="KW-0472">Membrane</keyword>
<organism evidence="2 3">
    <name type="scientific">Acetobacter senegalensis</name>
    <dbReference type="NCBI Taxonomy" id="446692"/>
    <lineage>
        <taxon>Bacteria</taxon>
        <taxon>Pseudomonadati</taxon>
        <taxon>Pseudomonadota</taxon>
        <taxon>Alphaproteobacteria</taxon>
        <taxon>Acetobacterales</taxon>
        <taxon>Acetobacteraceae</taxon>
        <taxon>Acetobacter</taxon>
    </lineage>
</organism>
<proteinExistence type="predicted"/>
<evidence type="ECO:0000313" key="3">
    <source>
        <dbReference type="Proteomes" id="UP000056109"/>
    </source>
</evidence>